<keyword evidence="4" id="KW-0238">DNA-binding</keyword>
<gene>
    <name evidence="7" type="ORF">Focb16_v015430</name>
</gene>
<evidence type="ECO:0000256" key="5">
    <source>
        <dbReference type="ARBA" id="ARBA00023163"/>
    </source>
</evidence>
<keyword evidence="3" id="KW-0805">Transcription regulation</keyword>
<protein>
    <submittedName>
        <fullName evidence="7">Uncharacterized protein</fullName>
    </submittedName>
</protein>
<dbReference type="InterPro" id="IPR021858">
    <property type="entry name" value="Fun_TF"/>
</dbReference>
<accession>A0A559KXS4</accession>
<dbReference type="AlphaFoldDB" id="A0A559KXS4"/>
<reference evidence="7 8" key="1">
    <citation type="journal article" date="2019" name="Microbiol. Resour. Announc.">
        <title>High-quality draft genome sequence of Fusarium oxysporum f. sp. cubense strain 160527, a causal agent of Panama disease.</title>
        <authorList>
            <person name="Asai S."/>
            <person name="Ayukawa Y."/>
            <person name="Gan P."/>
            <person name="Masuda S."/>
            <person name="Komatsu K."/>
            <person name="Shirasu K."/>
            <person name="Arie T."/>
        </authorList>
    </citation>
    <scope>NUCLEOTIDE SEQUENCE [LARGE SCALE GENOMIC DNA]</scope>
    <source>
        <strain evidence="7 8">160527</strain>
    </source>
</reference>
<evidence type="ECO:0000256" key="2">
    <source>
        <dbReference type="ARBA" id="ARBA00022833"/>
    </source>
</evidence>
<dbReference type="GO" id="GO:0003677">
    <property type="term" value="F:DNA binding"/>
    <property type="evidence" value="ECO:0007669"/>
    <property type="project" value="UniProtKB-KW"/>
</dbReference>
<dbReference type="PANTHER" id="PTHR36206">
    <property type="entry name" value="ASPERCRYPTIN BIOSYNTHESIS CLUSTER-SPECIFIC TRANSCRIPTION REGULATOR ATNN-RELATED"/>
    <property type="match status" value="1"/>
</dbReference>
<evidence type="ECO:0000256" key="6">
    <source>
        <dbReference type="ARBA" id="ARBA00023242"/>
    </source>
</evidence>
<keyword evidence="1" id="KW-0479">Metal-binding</keyword>
<organism evidence="7 8">
    <name type="scientific">Fusarium oxysporum f. sp. cubense</name>
    <dbReference type="NCBI Taxonomy" id="61366"/>
    <lineage>
        <taxon>Eukaryota</taxon>
        <taxon>Fungi</taxon>
        <taxon>Dikarya</taxon>
        <taxon>Ascomycota</taxon>
        <taxon>Pezizomycotina</taxon>
        <taxon>Sordariomycetes</taxon>
        <taxon>Hypocreomycetidae</taxon>
        <taxon>Hypocreales</taxon>
        <taxon>Nectriaceae</taxon>
        <taxon>Fusarium</taxon>
        <taxon>Fusarium oxysporum species complex</taxon>
    </lineage>
</organism>
<dbReference type="PANTHER" id="PTHR36206:SF12">
    <property type="entry name" value="ASPERCRYPTIN BIOSYNTHESIS CLUSTER-SPECIFIC TRANSCRIPTION REGULATOR ATNN-RELATED"/>
    <property type="match status" value="1"/>
</dbReference>
<evidence type="ECO:0000256" key="4">
    <source>
        <dbReference type="ARBA" id="ARBA00023125"/>
    </source>
</evidence>
<dbReference type="Pfam" id="PF11951">
    <property type="entry name" value="Fungal_trans_2"/>
    <property type="match status" value="1"/>
</dbReference>
<evidence type="ECO:0000313" key="8">
    <source>
        <dbReference type="Proteomes" id="UP000320707"/>
    </source>
</evidence>
<dbReference type="GO" id="GO:0046872">
    <property type="term" value="F:metal ion binding"/>
    <property type="evidence" value="ECO:0007669"/>
    <property type="project" value="UniProtKB-KW"/>
</dbReference>
<comment type="caution">
    <text evidence="7">The sequence shown here is derived from an EMBL/GenBank/DDBJ whole genome shotgun (WGS) entry which is preliminary data.</text>
</comment>
<name>A0A559KXS4_FUSOC</name>
<proteinExistence type="predicted"/>
<keyword evidence="2" id="KW-0862">Zinc</keyword>
<evidence type="ECO:0000256" key="1">
    <source>
        <dbReference type="ARBA" id="ARBA00022723"/>
    </source>
</evidence>
<evidence type="ECO:0000313" key="7">
    <source>
        <dbReference type="EMBL" id="TVY65018.1"/>
    </source>
</evidence>
<dbReference type="EMBL" id="SRMI01000008">
    <property type="protein sequence ID" value="TVY65018.1"/>
    <property type="molecule type" value="Genomic_DNA"/>
</dbReference>
<sequence length="429" mass="48889">MPRKRRPRKAKAVEPLQPLLAPPPTVNALSLQKSDEIHYLQHFIYFTTKQLALSPTSNNFWLRYALPLAHVSEPIKYSMIAVGVAHRLFMARSVGYSQPWELKRLAIYQYNKAISAILPIMATQPSSSTLHTAMVCCLLFIAFEGLTGRYNELLQHLRAGNRLFHDASHCKSSSEEHTMIEKLTEIFCRLGVESSSFMDQQSLSGISQWCFENTMADSISHPSFENLDQVSYELRQLDLRYQDKPWETEPSTDDLQSPGVKDAFFQWSLRFDAFVRDKGDNLPSEATAQLQNLRLRQQWWNLMFDTFSSSEALSNPRTFTLFLYAADTAAAPFIAADQPTFSLDGDLVSGLSFIASVAQVDSVKARALSLLRSLNRREGIWDTRDVVEMHELMVASSKPERQSREYDLRREADERVGIPGIIHKLRLMS</sequence>
<keyword evidence="6" id="KW-0539">Nucleus</keyword>
<keyword evidence="5" id="KW-0804">Transcription</keyword>
<dbReference type="Proteomes" id="UP000320707">
    <property type="component" value="Unassembled WGS sequence"/>
</dbReference>
<dbReference type="InterPro" id="IPR052360">
    <property type="entry name" value="Transcr_Regulatory_Proteins"/>
</dbReference>
<evidence type="ECO:0000256" key="3">
    <source>
        <dbReference type="ARBA" id="ARBA00023015"/>
    </source>
</evidence>